<protein>
    <recommendedName>
        <fullName evidence="4">Core-binding (CB) domain-containing protein</fullName>
    </recommendedName>
</protein>
<reference evidence="2 3" key="1">
    <citation type="submission" date="2020-04" db="EMBL/GenBank/DDBJ databases">
        <title>Genome sequencing of novel species.</title>
        <authorList>
            <person name="Heo J."/>
            <person name="Kim S.-J."/>
            <person name="Kim J.-S."/>
            <person name="Hong S.-B."/>
            <person name="Kwon S.-W."/>
        </authorList>
    </citation>
    <scope>NUCLEOTIDE SEQUENCE [LARGE SCALE GENOMIC DNA]</scope>
    <source>
        <strain evidence="2 3">AF9R3</strain>
    </source>
</reference>
<dbReference type="RefSeq" id="WP_169113089.1">
    <property type="nucleotide sequence ID" value="NZ_CP051684.1"/>
</dbReference>
<proteinExistence type="predicted"/>
<dbReference type="InterPro" id="IPR010998">
    <property type="entry name" value="Integrase_recombinase_N"/>
</dbReference>
<evidence type="ECO:0000313" key="3">
    <source>
        <dbReference type="Proteomes" id="UP000503117"/>
    </source>
</evidence>
<keyword evidence="1" id="KW-0238">DNA-binding</keyword>
<dbReference type="EMBL" id="CP051684">
    <property type="protein sequence ID" value="QJD91779.1"/>
    <property type="molecule type" value="Genomic_DNA"/>
</dbReference>
<dbReference type="SUPFAM" id="SSF56349">
    <property type="entry name" value="DNA breaking-rejoining enzymes"/>
    <property type="match status" value="1"/>
</dbReference>
<sequence>MPKHQTSPRSRREFLSGAERIQKYVGKRKVSFYYQHVDKTTETLSTAPLGDRQAIAEAERIARRKALDIQQGQVIAGSVASLIERFEDEVAPTHYRDQSKEGKSVRSSGYKNLKAFFGQMAPASLKTVHGYQYLDARANAGAPAKANKELSLMSTICHYAVRWGVMEANPFTDMMLNKTEKNTRSISRRQVVRFYLWCRRQENRTTRLMGCMALFTYLTGFRTAEVRPMQKAACTPQGVIATGAKRKRGEAEVVKLREWSPRLRMVVKRIYQAQSFMPAVPVEVNELMARIAIRIAKGESAKRATAAVGMKEPTYYYWIKRIKSDHRVRPTESAFMFPAVGGRCYTKGGLTSSWQEVMFAYVSTIDEAVTEKTLTQHEQYFAPLDIRPAAITTKLDKRSADAYDFAAHANPSTTHRHYDRRKVRKASPTE</sequence>
<dbReference type="Proteomes" id="UP000503117">
    <property type="component" value="Chromosome"/>
</dbReference>
<evidence type="ECO:0000256" key="1">
    <source>
        <dbReference type="ARBA" id="ARBA00023125"/>
    </source>
</evidence>
<organism evidence="2 3">
    <name type="scientific">Duganella dendranthematis</name>
    <dbReference type="NCBI Taxonomy" id="2728021"/>
    <lineage>
        <taxon>Bacteria</taxon>
        <taxon>Pseudomonadati</taxon>
        <taxon>Pseudomonadota</taxon>
        <taxon>Betaproteobacteria</taxon>
        <taxon>Burkholderiales</taxon>
        <taxon>Oxalobacteraceae</taxon>
        <taxon>Telluria group</taxon>
        <taxon>Duganella</taxon>
    </lineage>
</organism>
<gene>
    <name evidence="2" type="ORF">HH213_17805</name>
</gene>
<keyword evidence="3" id="KW-1185">Reference proteome</keyword>
<evidence type="ECO:0000313" key="2">
    <source>
        <dbReference type="EMBL" id="QJD91779.1"/>
    </source>
</evidence>
<dbReference type="InterPro" id="IPR011010">
    <property type="entry name" value="DNA_brk_join_enz"/>
</dbReference>
<dbReference type="Gene3D" id="1.10.150.130">
    <property type="match status" value="1"/>
</dbReference>
<evidence type="ECO:0008006" key="4">
    <source>
        <dbReference type="Google" id="ProtNLM"/>
    </source>
</evidence>
<accession>A0ABX6MBT3</accession>
<name>A0ABX6MBT3_9BURK</name>